<accession>X1SCI7</accession>
<evidence type="ECO:0000256" key="3">
    <source>
        <dbReference type="ARBA" id="ARBA00023163"/>
    </source>
</evidence>
<dbReference type="EMBL" id="BARV01043696">
    <property type="protein sequence ID" value="GAI65454.1"/>
    <property type="molecule type" value="Genomic_DNA"/>
</dbReference>
<dbReference type="PRINTS" id="PR00033">
    <property type="entry name" value="HTHASNC"/>
</dbReference>
<name>X1SCI7_9ZZZZ</name>
<dbReference type="Pfam" id="PF13412">
    <property type="entry name" value="HTH_24"/>
    <property type="match status" value="1"/>
</dbReference>
<dbReference type="InterPro" id="IPR036390">
    <property type="entry name" value="WH_DNA-bd_sf"/>
</dbReference>
<proteinExistence type="predicted"/>
<organism evidence="5">
    <name type="scientific">marine sediment metagenome</name>
    <dbReference type="NCBI Taxonomy" id="412755"/>
    <lineage>
        <taxon>unclassified sequences</taxon>
        <taxon>metagenomes</taxon>
        <taxon>ecological metagenomes</taxon>
    </lineage>
</organism>
<feature type="domain" description="HTH asnC-type" evidence="4">
    <location>
        <begin position="1"/>
        <end position="61"/>
    </location>
</feature>
<reference evidence="5" key="1">
    <citation type="journal article" date="2014" name="Front. Microbiol.">
        <title>High frequency of phylogenetically diverse reductive dehalogenase-homologous genes in deep subseafloor sedimentary metagenomes.</title>
        <authorList>
            <person name="Kawai M."/>
            <person name="Futagami T."/>
            <person name="Toyoda A."/>
            <person name="Takaki Y."/>
            <person name="Nishi S."/>
            <person name="Hori S."/>
            <person name="Arai W."/>
            <person name="Tsubouchi T."/>
            <person name="Morono Y."/>
            <person name="Uchiyama I."/>
            <person name="Ito T."/>
            <person name="Fujiyama A."/>
            <person name="Inagaki F."/>
            <person name="Takami H."/>
        </authorList>
    </citation>
    <scope>NUCLEOTIDE SEQUENCE</scope>
    <source>
        <strain evidence="5">Expedition CK06-06</strain>
    </source>
</reference>
<dbReference type="PROSITE" id="PS50956">
    <property type="entry name" value="HTH_ASNC_2"/>
    <property type="match status" value="1"/>
</dbReference>
<feature type="non-terminal residue" evidence="5">
    <location>
        <position position="1"/>
    </location>
</feature>
<sequence>ESILQALEMNAKLSSRVIAEMVGLPISTVHRRIMKLEQDGIIKSYRAIIDYEKTKRPIGAYLFINIAETVPLNVHIPKEKIVDKILKYKEVQELADVQGANFDL</sequence>
<evidence type="ECO:0000259" key="4">
    <source>
        <dbReference type="PROSITE" id="PS50956"/>
    </source>
</evidence>
<dbReference type="PANTHER" id="PTHR30154">
    <property type="entry name" value="LEUCINE-RESPONSIVE REGULATORY PROTEIN"/>
    <property type="match status" value="1"/>
</dbReference>
<evidence type="ECO:0000313" key="5">
    <source>
        <dbReference type="EMBL" id="GAI65454.1"/>
    </source>
</evidence>
<dbReference type="GO" id="GO:0043200">
    <property type="term" value="P:response to amino acid"/>
    <property type="evidence" value="ECO:0007669"/>
    <property type="project" value="TreeGrafter"/>
</dbReference>
<dbReference type="SMART" id="SM00344">
    <property type="entry name" value="HTH_ASNC"/>
    <property type="match status" value="1"/>
</dbReference>
<keyword evidence="2" id="KW-0238">DNA-binding</keyword>
<keyword evidence="1" id="KW-0805">Transcription regulation</keyword>
<dbReference type="AlphaFoldDB" id="X1SCI7"/>
<dbReference type="PANTHER" id="PTHR30154:SF34">
    <property type="entry name" value="TRANSCRIPTIONAL REGULATOR AZLB"/>
    <property type="match status" value="1"/>
</dbReference>
<gene>
    <name evidence="5" type="ORF">S06H3_65087</name>
</gene>
<dbReference type="InterPro" id="IPR036388">
    <property type="entry name" value="WH-like_DNA-bd_sf"/>
</dbReference>
<dbReference type="GO" id="GO:0043565">
    <property type="term" value="F:sequence-specific DNA binding"/>
    <property type="evidence" value="ECO:0007669"/>
    <property type="project" value="InterPro"/>
</dbReference>
<protein>
    <recommendedName>
        <fullName evidence="4">HTH asnC-type domain-containing protein</fullName>
    </recommendedName>
</protein>
<evidence type="ECO:0000256" key="1">
    <source>
        <dbReference type="ARBA" id="ARBA00023015"/>
    </source>
</evidence>
<feature type="non-terminal residue" evidence="5">
    <location>
        <position position="104"/>
    </location>
</feature>
<dbReference type="SUPFAM" id="SSF46785">
    <property type="entry name" value="Winged helix' DNA-binding domain"/>
    <property type="match status" value="1"/>
</dbReference>
<dbReference type="Gene3D" id="1.10.10.10">
    <property type="entry name" value="Winged helix-like DNA-binding domain superfamily/Winged helix DNA-binding domain"/>
    <property type="match status" value="1"/>
</dbReference>
<comment type="caution">
    <text evidence="5">The sequence shown here is derived from an EMBL/GenBank/DDBJ whole genome shotgun (WGS) entry which is preliminary data.</text>
</comment>
<dbReference type="InterPro" id="IPR019888">
    <property type="entry name" value="Tscrpt_reg_AsnC-like"/>
</dbReference>
<evidence type="ECO:0000256" key="2">
    <source>
        <dbReference type="ARBA" id="ARBA00023125"/>
    </source>
</evidence>
<dbReference type="GO" id="GO:0005829">
    <property type="term" value="C:cytosol"/>
    <property type="evidence" value="ECO:0007669"/>
    <property type="project" value="TreeGrafter"/>
</dbReference>
<dbReference type="InterPro" id="IPR000485">
    <property type="entry name" value="AsnC-type_HTH_dom"/>
</dbReference>
<keyword evidence="3" id="KW-0804">Transcription</keyword>